<dbReference type="InterPro" id="IPR011990">
    <property type="entry name" value="TPR-like_helical_dom_sf"/>
</dbReference>
<keyword evidence="2" id="KW-1185">Reference proteome</keyword>
<protein>
    <recommendedName>
        <fullName evidence="3">Tetratricopeptide repeat protein</fullName>
    </recommendedName>
</protein>
<reference evidence="1 2" key="1">
    <citation type="submission" date="2019-06" db="EMBL/GenBank/DDBJ databases">
        <title>Sequencing the genomes of 1000 actinobacteria strains.</title>
        <authorList>
            <person name="Klenk H.-P."/>
        </authorList>
    </citation>
    <scope>NUCLEOTIDE SEQUENCE [LARGE SCALE GENOMIC DNA]</scope>
    <source>
        <strain evidence="1 2">DSM 17305</strain>
    </source>
</reference>
<dbReference type="Pfam" id="PF13424">
    <property type="entry name" value="TPR_12"/>
    <property type="match status" value="1"/>
</dbReference>
<sequence>MLTTNPKPARMSRMDEVGRGVYPFCGPCTATSEAWRAAEVRGPMGGRFYGHRDVCENCGSSVRTLYKTVLWVPVSKVGRYRIVPTGGRSYVGRKVIEQPLRTVVRREPVSAIAQYPELDGTPDYKQAEAYWLDREPGQALPHYQAALAEREQLLGADDPATLRVRLRVAQGLLATANYGRAIAWFELLTPQLVEVFGSHHELTRTAAEAVTGARLMVGGPRSEAQLLADIVAADVSSGADAQLLRDQAALGKAQLACGDISDAVETLIEVVRHAVPGHPDTAVYRSALAEACEVAEARGKKRDVQLAGAARQLLNRADAPTST</sequence>
<evidence type="ECO:0000313" key="1">
    <source>
        <dbReference type="EMBL" id="TQJ06594.1"/>
    </source>
</evidence>
<comment type="caution">
    <text evidence="1">The sequence shown here is derived from an EMBL/GenBank/DDBJ whole genome shotgun (WGS) entry which is preliminary data.</text>
</comment>
<proteinExistence type="predicted"/>
<dbReference type="Gene3D" id="1.25.40.10">
    <property type="entry name" value="Tetratricopeptide repeat domain"/>
    <property type="match status" value="1"/>
</dbReference>
<evidence type="ECO:0008006" key="3">
    <source>
        <dbReference type="Google" id="ProtNLM"/>
    </source>
</evidence>
<dbReference type="AlphaFoldDB" id="A0A542DUE3"/>
<dbReference type="Proteomes" id="UP000316298">
    <property type="component" value="Unassembled WGS sequence"/>
</dbReference>
<gene>
    <name evidence="1" type="ORF">FB475_6259</name>
</gene>
<name>A0A542DUE3_9ACTN</name>
<organism evidence="1 2">
    <name type="scientific">Kribbella jejuensis</name>
    <dbReference type="NCBI Taxonomy" id="236068"/>
    <lineage>
        <taxon>Bacteria</taxon>
        <taxon>Bacillati</taxon>
        <taxon>Actinomycetota</taxon>
        <taxon>Actinomycetes</taxon>
        <taxon>Propionibacteriales</taxon>
        <taxon>Kribbellaceae</taxon>
        <taxon>Kribbella</taxon>
    </lineage>
</organism>
<accession>A0A542DUE3</accession>
<evidence type="ECO:0000313" key="2">
    <source>
        <dbReference type="Proteomes" id="UP000316298"/>
    </source>
</evidence>
<dbReference type="SUPFAM" id="SSF48452">
    <property type="entry name" value="TPR-like"/>
    <property type="match status" value="1"/>
</dbReference>
<dbReference type="EMBL" id="VFMM01000003">
    <property type="protein sequence ID" value="TQJ06594.1"/>
    <property type="molecule type" value="Genomic_DNA"/>
</dbReference>